<evidence type="ECO:0000256" key="1">
    <source>
        <dbReference type="SAM" id="MobiDB-lite"/>
    </source>
</evidence>
<feature type="region of interest" description="Disordered" evidence="1">
    <location>
        <begin position="1"/>
        <end position="62"/>
    </location>
</feature>
<comment type="caution">
    <text evidence="2">The sequence shown here is derived from an EMBL/GenBank/DDBJ whole genome shotgun (WGS) entry which is preliminary data.</text>
</comment>
<accession>A0A392T8A5</accession>
<feature type="compositionally biased region" description="Polar residues" evidence="1">
    <location>
        <begin position="41"/>
        <end position="50"/>
    </location>
</feature>
<name>A0A392T8A5_9FABA</name>
<evidence type="ECO:0000313" key="3">
    <source>
        <dbReference type="Proteomes" id="UP000265520"/>
    </source>
</evidence>
<feature type="compositionally biased region" description="Basic and acidic residues" evidence="1">
    <location>
        <begin position="52"/>
        <end position="62"/>
    </location>
</feature>
<proteinExistence type="predicted"/>
<dbReference type="EMBL" id="LXQA010527631">
    <property type="protein sequence ID" value="MCI57353.1"/>
    <property type="molecule type" value="Genomic_DNA"/>
</dbReference>
<reference evidence="2 3" key="1">
    <citation type="journal article" date="2018" name="Front. Plant Sci.">
        <title>Red Clover (Trifolium pratense) and Zigzag Clover (T. medium) - A Picture of Genomic Similarities and Differences.</title>
        <authorList>
            <person name="Dluhosova J."/>
            <person name="Istvanek J."/>
            <person name="Nedelnik J."/>
            <person name="Repkova J."/>
        </authorList>
    </citation>
    <scope>NUCLEOTIDE SEQUENCE [LARGE SCALE GENOMIC DNA]</scope>
    <source>
        <strain evidence="3">cv. 10/8</strain>
        <tissue evidence="2">Leaf</tissue>
    </source>
</reference>
<dbReference type="Proteomes" id="UP000265520">
    <property type="component" value="Unassembled WGS sequence"/>
</dbReference>
<protein>
    <submittedName>
        <fullName evidence="2">Uncharacterized protein</fullName>
    </submittedName>
</protein>
<evidence type="ECO:0000313" key="2">
    <source>
        <dbReference type="EMBL" id="MCI57353.1"/>
    </source>
</evidence>
<feature type="compositionally biased region" description="Low complexity" evidence="1">
    <location>
        <begin position="15"/>
        <end position="25"/>
    </location>
</feature>
<sequence>MPTKPFAPQAPPSPASSGSEQQQPQTYENASTNENTRDDGNQNSSASTEPMETDKPENISLA</sequence>
<keyword evidence="3" id="KW-1185">Reference proteome</keyword>
<organism evidence="2 3">
    <name type="scientific">Trifolium medium</name>
    <dbReference type="NCBI Taxonomy" id="97028"/>
    <lineage>
        <taxon>Eukaryota</taxon>
        <taxon>Viridiplantae</taxon>
        <taxon>Streptophyta</taxon>
        <taxon>Embryophyta</taxon>
        <taxon>Tracheophyta</taxon>
        <taxon>Spermatophyta</taxon>
        <taxon>Magnoliopsida</taxon>
        <taxon>eudicotyledons</taxon>
        <taxon>Gunneridae</taxon>
        <taxon>Pentapetalae</taxon>
        <taxon>rosids</taxon>
        <taxon>fabids</taxon>
        <taxon>Fabales</taxon>
        <taxon>Fabaceae</taxon>
        <taxon>Papilionoideae</taxon>
        <taxon>50 kb inversion clade</taxon>
        <taxon>NPAAA clade</taxon>
        <taxon>Hologalegina</taxon>
        <taxon>IRL clade</taxon>
        <taxon>Trifolieae</taxon>
        <taxon>Trifolium</taxon>
    </lineage>
</organism>
<dbReference type="AlphaFoldDB" id="A0A392T8A5"/>